<accession>A0AAV2CQL7</accession>
<reference evidence="1 2" key="1">
    <citation type="submission" date="2024-04" db="EMBL/GenBank/DDBJ databases">
        <authorList>
            <person name="Fracassetti M."/>
        </authorList>
    </citation>
    <scope>NUCLEOTIDE SEQUENCE [LARGE SCALE GENOMIC DNA]</scope>
</reference>
<dbReference type="Proteomes" id="UP001497516">
    <property type="component" value="Chromosome 10"/>
</dbReference>
<protein>
    <submittedName>
        <fullName evidence="1">Uncharacterized protein</fullName>
    </submittedName>
</protein>
<gene>
    <name evidence="1" type="ORF">LTRI10_LOCUS6005</name>
</gene>
<keyword evidence="2" id="KW-1185">Reference proteome</keyword>
<sequence>MPSSLPTEFRGPMWAESGRAVTLVEWASTKRRLGMSSQLLRNLFGGAVKTLIWQARGRTRKEEDVVAVRSTASAGTERPLGVERCRDSKGSVLFFQIRFELNKRIK</sequence>
<name>A0AAV2CQL7_9ROSI</name>
<organism evidence="1 2">
    <name type="scientific">Linum trigynum</name>
    <dbReference type="NCBI Taxonomy" id="586398"/>
    <lineage>
        <taxon>Eukaryota</taxon>
        <taxon>Viridiplantae</taxon>
        <taxon>Streptophyta</taxon>
        <taxon>Embryophyta</taxon>
        <taxon>Tracheophyta</taxon>
        <taxon>Spermatophyta</taxon>
        <taxon>Magnoliopsida</taxon>
        <taxon>eudicotyledons</taxon>
        <taxon>Gunneridae</taxon>
        <taxon>Pentapetalae</taxon>
        <taxon>rosids</taxon>
        <taxon>fabids</taxon>
        <taxon>Malpighiales</taxon>
        <taxon>Linaceae</taxon>
        <taxon>Linum</taxon>
    </lineage>
</organism>
<dbReference type="EMBL" id="OZ034814">
    <property type="protein sequence ID" value="CAL1358451.1"/>
    <property type="molecule type" value="Genomic_DNA"/>
</dbReference>
<proteinExistence type="predicted"/>
<evidence type="ECO:0000313" key="2">
    <source>
        <dbReference type="Proteomes" id="UP001497516"/>
    </source>
</evidence>
<evidence type="ECO:0000313" key="1">
    <source>
        <dbReference type="EMBL" id="CAL1358451.1"/>
    </source>
</evidence>
<dbReference type="AlphaFoldDB" id="A0AAV2CQL7"/>